<comment type="caution">
    <text evidence="1">The sequence shown here is derived from an EMBL/GenBank/DDBJ whole genome shotgun (WGS) entry which is preliminary data.</text>
</comment>
<name>A0A4Y7RYI9_9FIRM</name>
<sequence length="173" mass="20247">MGKKRFSCSWTNTWQVLHERQSFTTEEEGVLHRLQSYIAFRDNTIINYDTGFPMSKRDIAKLLRKSEKQTGRILDALEIKNAITMRRVGKANAYEMNPCLFWKGTEKDKEYHALYMAYYKEIENIQRPKICPCCVRVGGRVIPIWDIDVLQRGHECPILKKFIGSINQIISGR</sequence>
<accession>A0A4Y7RYI9</accession>
<dbReference type="AlphaFoldDB" id="A0A4Y7RYI9"/>
<evidence type="ECO:0000313" key="2">
    <source>
        <dbReference type="Proteomes" id="UP000297597"/>
    </source>
</evidence>
<dbReference type="EMBL" id="QFFZ01000002">
    <property type="protein sequence ID" value="TEB13377.1"/>
    <property type="molecule type" value="Genomic_DNA"/>
</dbReference>
<reference evidence="1 2" key="1">
    <citation type="journal article" date="2018" name="Environ. Microbiol.">
        <title>Novel energy conservation strategies and behaviour of Pelotomaculum schinkii driving syntrophic propionate catabolism.</title>
        <authorList>
            <person name="Hidalgo-Ahumada C.A.P."/>
            <person name="Nobu M.K."/>
            <person name="Narihiro T."/>
            <person name="Tamaki H."/>
            <person name="Liu W.T."/>
            <person name="Kamagata Y."/>
            <person name="Stams A.J.M."/>
            <person name="Imachi H."/>
            <person name="Sousa D.Z."/>
        </authorList>
    </citation>
    <scope>NUCLEOTIDE SEQUENCE [LARGE SCALE GENOMIC DNA]</scope>
    <source>
        <strain evidence="1 2">MGP</strain>
    </source>
</reference>
<gene>
    <name evidence="1" type="ORF">Pmgp_00271</name>
</gene>
<dbReference type="RefSeq" id="WP_134212169.1">
    <property type="nucleotide sequence ID" value="NZ_QFFZ01000002.1"/>
</dbReference>
<evidence type="ECO:0000313" key="1">
    <source>
        <dbReference type="EMBL" id="TEB13377.1"/>
    </source>
</evidence>
<protein>
    <submittedName>
        <fullName evidence="1">Uncharacterized protein</fullName>
    </submittedName>
</protein>
<proteinExistence type="predicted"/>
<organism evidence="1 2">
    <name type="scientific">Pelotomaculum propionicicum</name>
    <dbReference type="NCBI Taxonomy" id="258475"/>
    <lineage>
        <taxon>Bacteria</taxon>
        <taxon>Bacillati</taxon>
        <taxon>Bacillota</taxon>
        <taxon>Clostridia</taxon>
        <taxon>Eubacteriales</taxon>
        <taxon>Desulfotomaculaceae</taxon>
        <taxon>Pelotomaculum</taxon>
    </lineage>
</organism>
<keyword evidence="2" id="KW-1185">Reference proteome</keyword>
<dbReference type="Proteomes" id="UP000297597">
    <property type="component" value="Unassembled WGS sequence"/>
</dbReference>